<reference evidence="9" key="1">
    <citation type="submission" date="2016-11" db="EMBL/GenBank/DDBJ databases">
        <authorList>
            <person name="Varghese N."/>
            <person name="Submissions S."/>
        </authorList>
    </citation>
    <scope>NUCLEOTIDE SEQUENCE [LARGE SCALE GENOMIC DNA]</scope>
    <source>
        <strain evidence="9">DSM 16990</strain>
    </source>
</reference>
<keyword evidence="9" id="KW-1185">Reference proteome</keyword>
<evidence type="ECO:0000256" key="6">
    <source>
        <dbReference type="ARBA" id="ARBA00023204"/>
    </source>
</evidence>
<dbReference type="InterPro" id="IPR037046">
    <property type="entry name" value="AlkA_N_sf"/>
</dbReference>
<evidence type="ECO:0000259" key="7">
    <source>
        <dbReference type="SMART" id="SM00478"/>
    </source>
</evidence>
<dbReference type="InterPro" id="IPR012904">
    <property type="entry name" value="OGG_N"/>
</dbReference>
<dbReference type="GO" id="GO:0006285">
    <property type="term" value="P:base-excision repair, AP site formation"/>
    <property type="evidence" value="ECO:0007669"/>
    <property type="project" value="TreeGrafter"/>
</dbReference>
<proteinExistence type="inferred from homology"/>
<evidence type="ECO:0000313" key="8">
    <source>
        <dbReference type="EMBL" id="SHF77191.1"/>
    </source>
</evidence>
<keyword evidence="5" id="KW-0378">Hydrolase</keyword>
<comment type="catalytic activity">
    <reaction evidence="1">
        <text>Hydrolysis of alkylated DNA, releasing 3-methyladenine, 3-methylguanine, 7-methylguanine and 7-methyladenine.</text>
        <dbReference type="EC" id="3.2.2.21"/>
    </reaction>
</comment>
<dbReference type="GO" id="GO:0032993">
    <property type="term" value="C:protein-DNA complex"/>
    <property type="evidence" value="ECO:0007669"/>
    <property type="project" value="TreeGrafter"/>
</dbReference>
<dbReference type="FunFam" id="1.10.340.30:FF:000004">
    <property type="entry name" value="DNA-3-methyladenine glycosylase II"/>
    <property type="match status" value="1"/>
</dbReference>
<dbReference type="Pfam" id="PF07934">
    <property type="entry name" value="OGG_N"/>
    <property type="match status" value="1"/>
</dbReference>
<dbReference type="RefSeq" id="WP_073232366.1">
    <property type="nucleotide sequence ID" value="NZ_FQUQ01000003.1"/>
</dbReference>
<dbReference type="GO" id="GO:0008534">
    <property type="term" value="F:oxidized purine nucleobase lesion DNA N-glycosylase activity"/>
    <property type="evidence" value="ECO:0007669"/>
    <property type="project" value="InterPro"/>
</dbReference>
<evidence type="ECO:0000256" key="2">
    <source>
        <dbReference type="ARBA" id="ARBA00010817"/>
    </source>
</evidence>
<evidence type="ECO:0000256" key="5">
    <source>
        <dbReference type="ARBA" id="ARBA00022801"/>
    </source>
</evidence>
<feature type="domain" description="HhH-GPD" evidence="7">
    <location>
        <begin position="132"/>
        <end position="297"/>
    </location>
</feature>
<dbReference type="STRING" id="288992.SAMN04488522_103604"/>
<organism evidence="8 9">
    <name type="scientific">Pedobacter caeni</name>
    <dbReference type="NCBI Taxonomy" id="288992"/>
    <lineage>
        <taxon>Bacteria</taxon>
        <taxon>Pseudomonadati</taxon>
        <taxon>Bacteroidota</taxon>
        <taxon>Sphingobacteriia</taxon>
        <taxon>Sphingobacteriales</taxon>
        <taxon>Sphingobacteriaceae</taxon>
        <taxon>Pedobacter</taxon>
    </lineage>
</organism>
<evidence type="ECO:0000256" key="4">
    <source>
        <dbReference type="ARBA" id="ARBA00022763"/>
    </source>
</evidence>
<dbReference type="SMART" id="SM00478">
    <property type="entry name" value="ENDO3c"/>
    <property type="match status" value="1"/>
</dbReference>
<name>A0A1M5EDP0_9SPHI</name>
<keyword evidence="6" id="KW-0234">DNA repair</keyword>
<dbReference type="PANTHER" id="PTHR43003:SF12">
    <property type="entry name" value="DNA-3-METHYLADENINE GLYCOSYLASE"/>
    <property type="match status" value="1"/>
</dbReference>
<protein>
    <recommendedName>
        <fullName evidence="3">DNA-3-methyladenine glycosylase II</fullName>
        <ecNumber evidence="3">3.2.2.21</ecNumber>
    </recommendedName>
</protein>
<evidence type="ECO:0000256" key="3">
    <source>
        <dbReference type="ARBA" id="ARBA00012000"/>
    </source>
</evidence>
<dbReference type="AlphaFoldDB" id="A0A1M5EDP0"/>
<dbReference type="InterPro" id="IPR011257">
    <property type="entry name" value="DNA_glycosylase"/>
</dbReference>
<dbReference type="GO" id="GO:0006289">
    <property type="term" value="P:nucleotide-excision repair"/>
    <property type="evidence" value="ECO:0007669"/>
    <property type="project" value="InterPro"/>
</dbReference>
<dbReference type="Gene3D" id="1.10.340.30">
    <property type="entry name" value="Hypothetical protein, domain 2"/>
    <property type="match status" value="1"/>
</dbReference>
<dbReference type="SUPFAM" id="SSF48150">
    <property type="entry name" value="DNA-glycosylase"/>
    <property type="match status" value="1"/>
</dbReference>
<dbReference type="InterPro" id="IPR051912">
    <property type="entry name" value="Alkylbase_DNA_Glycosylase/TA"/>
</dbReference>
<keyword evidence="4" id="KW-0227">DNA damage</keyword>
<accession>A0A1M5EDP0</accession>
<dbReference type="Pfam" id="PF00730">
    <property type="entry name" value="HhH-GPD"/>
    <property type="match status" value="1"/>
</dbReference>
<dbReference type="PANTHER" id="PTHR43003">
    <property type="entry name" value="DNA-3-METHYLADENINE GLYCOSYLASE"/>
    <property type="match status" value="1"/>
</dbReference>
<dbReference type="GO" id="GO:0005737">
    <property type="term" value="C:cytoplasm"/>
    <property type="evidence" value="ECO:0007669"/>
    <property type="project" value="TreeGrafter"/>
</dbReference>
<evidence type="ECO:0000256" key="1">
    <source>
        <dbReference type="ARBA" id="ARBA00000086"/>
    </source>
</evidence>
<dbReference type="GO" id="GO:0008725">
    <property type="term" value="F:DNA-3-methyladenine glycosylase activity"/>
    <property type="evidence" value="ECO:0007669"/>
    <property type="project" value="TreeGrafter"/>
</dbReference>
<dbReference type="GO" id="GO:0006307">
    <property type="term" value="P:DNA alkylation repair"/>
    <property type="evidence" value="ECO:0007669"/>
    <property type="project" value="TreeGrafter"/>
</dbReference>
<comment type="similarity">
    <text evidence="2">Belongs to the alkylbase DNA glycosidase AlkA family.</text>
</comment>
<dbReference type="CDD" id="cd00056">
    <property type="entry name" value="ENDO3c"/>
    <property type="match status" value="1"/>
</dbReference>
<evidence type="ECO:0000313" key="9">
    <source>
        <dbReference type="Proteomes" id="UP000184287"/>
    </source>
</evidence>
<dbReference type="OrthoDB" id="9785929at2"/>
<dbReference type="Gene3D" id="3.30.310.20">
    <property type="entry name" value="DNA-3-methyladenine glycosylase AlkA, N-terminal domain"/>
    <property type="match status" value="1"/>
</dbReference>
<dbReference type="GO" id="GO:0043916">
    <property type="term" value="F:DNA-7-methylguanine glycosylase activity"/>
    <property type="evidence" value="ECO:0007669"/>
    <property type="project" value="TreeGrafter"/>
</dbReference>
<dbReference type="GO" id="GO:0032131">
    <property type="term" value="F:alkylated DNA binding"/>
    <property type="evidence" value="ECO:0007669"/>
    <property type="project" value="TreeGrafter"/>
</dbReference>
<dbReference type="InterPro" id="IPR003265">
    <property type="entry name" value="HhH-GPD_domain"/>
</dbReference>
<gene>
    <name evidence="8" type="ORF">SAMN04488522_103604</name>
</gene>
<dbReference type="EMBL" id="FQUQ01000003">
    <property type="protein sequence ID" value="SHF77191.1"/>
    <property type="molecule type" value="Genomic_DNA"/>
</dbReference>
<dbReference type="EC" id="3.2.2.21" evidence="3"/>
<sequence length="302" mass="34267">MDNRILRIPISPDFNFGECLWFLDRDFDDCMLCVGPDSVTKALLLNEAVILVNIKASREELLISILQGELQAEEEESLKVYVENWFDTRLDLSPFYTLLKKDPRLSFMADAYHGLRLVGIPDMFEAICWAITGQQINLTFAYKLKRRLVERYGQAIEFEGKVYHLFPDASILAAADAAELQAMQFSKSKALYLILIAQAFADKSLSKEGLLQMPDLSSRQKALTAVKGVGVWTANYTLMKCLKERSCIPFGDAGLLNALVNHGIIADKKQDQEILNFFSAYPSWESYLVFYLWRSLSKRSGS</sequence>
<dbReference type="Proteomes" id="UP000184287">
    <property type="component" value="Unassembled WGS sequence"/>
</dbReference>